<organism evidence="1 2">
    <name type="scientific">Plakobranchus ocellatus</name>
    <dbReference type="NCBI Taxonomy" id="259542"/>
    <lineage>
        <taxon>Eukaryota</taxon>
        <taxon>Metazoa</taxon>
        <taxon>Spiralia</taxon>
        <taxon>Lophotrochozoa</taxon>
        <taxon>Mollusca</taxon>
        <taxon>Gastropoda</taxon>
        <taxon>Heterobranchia</taxon>
        <taxon>Euthyneura</taxon>
        <taxon>Panpulmonata</taxon>
        <taxon>Sacoglossa</taxon>
        <taxon>Placobranchoidea</taxon>
        <taxon>Plakobranchidae</taxon>
        <taxon>Plakobranchus</taxon>
    </lineage>
</organism>
<evidence type="ECO:0000313" key="2">
    <source>
        <dbReference type="Proteomes" id="UP000735302"/>
    </source>
</evidence>
<comment type="caution">
    <text evidence="1">The sequence shown here is derived from an EMBL/GenBank/DDBJ whole genome shotgun (WGS) entry which is preliminary data.</text>
</comment>
<name>A0AAV4BCE9_9GAST</name>
<gene>
    <name evidence="1" type="ORF">PoB_004373300</name>
</gene>
<sequence length="131" mass="14287">MSITTSTDAVEPDLPISIEQERVNGYNASVLPDSKEIGTGQERRLSLVMCNNCANMGVCGPCVSQNHKAGLCYKGIIGQLNAHPYFREAIGHKNVRLYPLLETLMPCQKIVQGDHKIASVLCETRLSDGTL</sequence>
<reference evidence="1 2" key="1">
    <citation type="journal article" date="2021" name="Elife">
        <title>Chloroplast acquisition without the gene transfer in kleptoplastic sea slugs, Plakobranchus ocellatus.</title>
        <authorList>
            <person name="Maeda T."/>
            <person name="Takahashi S."/>
            <person name="Yoshida T."/>
            <person name="Shimamura S."/>
            <person name="Takaki Y."/>
            <person name="Nagai Y."/>
            <person name="Toyoda A."/>
            <person name="Suzuki Y."/>
            <person name="Arimoto A."/>
            <person name="Ishii H."/>
            <person name="Satoh N."/>
            <person name="Nishiyama T."/>
            <person name="Hasebe M."/>
            <person name="Maruyama T."/>
            <person name="Minagawa J."/>
            <person name="Obokata J."/>
            <person name="Shigenobu S."/>
        </authorList>
    </citation>
    <scope>NUCLEOTIDE SEQUENCE [LARGE SCALE GENOMIC DNA]</scope>
</reference>
<feature type="non-terminal residue" evidence="1">
    <location>
        <position position="131"/>
    </location>
</feature>
<keyword evidence="2" id="KW-1185">Reference proteome</keyword>
<evidence type="ECO:0000313" key="1">
    <source>
        <dbReference type="EMBL" id="GFO17228.1"/>
    </source>
</evidence>
<proteinExistence type="predicted"/>
<dbReference type="AlphaFoldDB" id="A0AAV4BCE9"/>
<accession>A0AAV4BCE9</accession>
<dbReference type="EMBL" id="BLXT01004749">
    <property type="protein sequence ID" value="GFO17228.1"/>
    <property type="molecule type" value="Genomic_DNA"/>
</dbReference>
<protein>
    <submittedName>
        <fullName evidence="1">Uncharacterized protein</fullName>
    </submittedName>
</protein>
<dbReference type="Proteomes" id="UP000735302">
    <property type="component" value="Unassembled WGS sequence"/>
</dbReference>